<evidence type="ECO:0000259" key="3">
    <source>
        <dbReference type="Pfam" id="PF07727"/>
    </source>
</evidence>
<evidence type="ECO:0000259" key="2">
    <source>
        <dbReference type="Pfam" id="PF05699"/>
    </source>
</evidence>
<comment type="caution">
    <text evidence="5">The sequence shown here is derived from an EMBL/GenBank/DDBJ whole genome shotgun (WGS) entry which is preliminary data.</text>
</comment>
<gene>
    <name evidence="5" type="ORF">PCASD_26631</name>
</gene>
<dbReference type="InterPro" id="IPR025525">
    <property type="entry name" value="hAT-like_transposase_RNase-H"/>
</dbReference>
<feature type="domain" description="HAT C-terminal dimerisation" evidence="2">
    <location>
        <begin position="886"/>
        <end position="972"/>
    </location>
</feature>
<protein>
    <recommendedName>
        <fullName evidence="7">Reverse transcriptase Ty1/copia-type domain-containing protein</fullName>
    </recommendedName>
</protein>
<dbReference type="InterPro" id="IPR013103">
    <property type="entry name" value="RVT_2"/>
</dbReference>
<dbReference type="Pfam" id="PF05699">
    <property type="entry name" value="Dimer_Tnp_hAT"/>
    <property type="match status" value="1"/>
</dbReference>
<evidence type="ECO:0000259" key="4">
    <source>
        <dbReference type="Pfam" id="PF14372"/>
    </source>
</evidence>
<dbReference type="Pfam" id="PF14223">
    <property type="entry name" value="Retrotran_gag_2"/>
    <property type="match status" value="1"/>
</dbReference>
<dbReference type="EMBL" id="PGCI01001521">
    <property type="protein sequence ID" value="PLW04585.1"/>
    <property type="molecule type" value="Genomic_DNA"/>
</dbReference>
<evidence type="ECO:0000313" key="5">
    <source>
        <dbReference type="EMBL" id="PLW04585.1"/>
    </source>
</evidence>
<dbReference type="Proteomes" id="UP000235392">
    <property type="component" value="Unassembled WGS sequence"/>
</dbReference>
<feature type="region of interest" description="Disordered" evidence="1">
    <location>
        <begin position="332"/>
        <end position="407"/>
    </location>
</feature>
<dbReference type="InterPro" id="IPR012337">
    <property type="entry name" value="RNaseH-like_sf"/>
</dbReference>
<proteinExistence type="predicted"/>
<feature type="region of interest" description="Disordered" evidence="1">
    <location>
        <begin position="1"/>
        <end position="50"/>
    </location>
</feature>
<organism evidence="5 6">
    <name type="scientific">Puccinia coronata f. sp. avenae</name>
    <dbReference type="NCBI Taxonomy" id="200324"/>
    <lineage>
        <taxon>Eukaryota</taxon>
        <taxon>Fungi</taxon>
        <taxon>Dikarya</taxon>
        <taxon>Basidiomycota</taxon>
        <taxon>Pucciniomycotina</taxon>
        <taxon>Pucciniomycetes</taxon>
        <taxon>Pucciniales</taxon>
        <taxon>Pucciniaceae</taxon>
        <taxon>Puccinia</taxon>
    </lineage>
</organism>
<dbReference type="GO" id="GO:0003677">
    <property type="term" value="F:DNA binding"/>
    <property type="evidence" value="ECO:0007669"/>
    <property type="project" value="InterPro"/>
</dbReference>
<dbReference type="InterPro" id="IPR008906">
    <property type="entry name" value="HATC_C_dom"/>
</dbReference>
<dbReference type="SUPFAM" id="SSF53098">
    <property type="entry name" value="Ribonuclease H-like"/>
    <property type="match status" value="1"/>
</dbReference>
<feature type="region of interest" description="Disordered" evidence="1">
    <location>
        <begin position="200"/>
        <end position="221"/>
    </location>
</feature>
<evidence type="ECO:0008006" key="7">
    <source>
        <dbReference type="Google" id="ProtNLM"/>
    </source>
</evidence>
<dbReference type="Pfam" id="PF07727">
    <property type="entry name" value="RVT_2"/>
    <property type="match status" value="1"/>
</dbReference>
<dbReference type="PANTHER" id="PTHR23272">
    <property type="entry name" value="BED FINGER-RELATED"/>
    <property type="match status" value="1"/>
</dbReference>
<accession>A0A2N5RUC4</accession>
<feature type="compositionally biased region" description="Low complexity" evidence="1">
    <location>
        <begin position="611"/>
        <end position="649"/>
    </location>
</feature>
<dbReference type="GO" id="GO:0046983">
    <property type="term" value="F:protein dimerization activity"/>
    <property type="evidence" value="ECO:0007669"/>
    <property type="project" value="InterPro"/>
</dbReference>
<sequence>MSSDSSDKHPTHLAAIQNNSPPKQSPSIALGSSQMPDSTPKSTTRLPILKAPGPDSNFLNWRKVVQRVLKSAKIVDEGNLRHIADKDNPSKIWDNLTCAHQDASTGGRVFCIWKLLNAQMDRDNINSHIDSLAKFHKRLNSLVTPDDIHNAALLSSIPPDWIHCVSNLMNQEGVKTDTIVKALHNKAVRQESQGDIVLVSSTKPKQTKPTPPTTRPKTQDTEAPKKTCCCILCNSDTHDLNSCNNTQNLILDYKAAQKAGTPAGFKSPDSILNHQPIEFSQIHLQKSAVVKSRDIIFDKQVFPYGSPLQTQPKELAVKITWSSVQPRPVINPALPMTDSAPVESTPLPIPSSPPSVKEWEGQPPPPSPSLDGDLTFISLPDLPPLPPSPIPSPPPQQVSTRQRKPPERLGHWAKAAKADPAINTPKTWFQLLKSPNKHQWLKAANNEFALLLGMQTWKLVPRPQKQKIIKSKWVFKIKRCPNQSIQKLKARLVAMSYSQVHSLDYDKVFSPTLRQETLWLIFSLLASRNWKGRQVDFKTAFLNGHLDTPIFMEQPPGFEDPQHPDWVCERTAHYWPGPRKPTSVLGWARLARPAQTEKKRSTCRAPAPAQLSEDSSTSSASASSAPPESPPLTSQSQKPSGPSSSIPVDIDSDDPDPASTPIPKSTQLKRKRTEKEDPPEKTAATTSTGTTCKAAYRTLSMQDANYVFEPTEKEWAQLETICKFLSMFHTATLELGRTKYPTATLVFKHFKQIQQGIAEGKNSEHMEIVELVEPMEAKFDKYWDSMKQFALITQIFDPRYKTELMEFLLTDELGKNAAAQEIASTKKTLYSWFMSYSKSKKKKDVSTAHSAEGTEIECLSKDTNNYCFKRYLAGKKSNQVVSATSEIDLYLQEPTVEIEANGAPKLDLLGWWKINQLQFPTLAQPAKTILTAPMTSIAYESAFSSGGRILSDFCSKLDPTTVKALVCGQDWIKNGSKEENEDDS</sequence>
<feature type="domain" description="hAT-like transposase RNase-H fold" evidence="4">
    <location>
        <begin position="738"/>
        <end position="836"/>
    </location>
</feature>
<feature type="compositionally biased region" description="Polar residues" evidence="1">
    <location>
        <begin position="16"/>
        <end position="45"/>
    </location>
</feature>
<feature type="domain" description="Reverse transcriptase Ty1/copia-type" evidence="3">
    <location>
        <begin position="455"/>
        <end position="568"/>
    </location>
</feature>
<feature type="region of interest" description="Disordered" evidence="1">
    <location>
        <begin position="592"/>
        <end position="689"/>
    </location>
</feature>
<feature type="compositionally biased region" description="Pro residues" evidence="1">
    <location>
        <begin position="381"/>
        <end position="396"/>
    </location>
</feature>
<name>A0A2N5RUC4_9BASI</name>
<dbReference type="AlphaFoldDB" id="A0A2N5RUC4"/>
<reference evidence="5 6" key="1">
    <citation type="submission" date="2017-11" db="EMBL/GenBank/DDBJ databases">
        <title>De novo assembly and phasing of dikaryotic genomes from two isolates of Puccinia coronata f. sp. avenae, the causal agent of oat crown rust.</title>
        <authorList>
            <person name="Miller M.E."/>
            <person name="Zhang Y."/>
            <person name="Omidvar V."/>
            <person name="Sperschneider J."/>
            <person name="Schwessinger B."/>
            <person name="Raley C."/>
            <person name="Palmer J.M."/>
            <person name="Garnica D."/>
            <person name="Upadhyaya N."/>
            <person name="Rathjen J."/>
            <person name="Taylor J.M."/>
            <person name="Park R.F."/>
            <person name="Dodds P.N."/>
            <person name="Hirsch C.D."/>
            <person name="Kianian S.F."/>
            <person name="Figueroa M."/>
        </authorList>
    </citation>
    <scope>NUCLEOTIDE SEQUENCE [LARGE SCALE GENOMIC DNA]</scope>
    <source>
        <strain evidence="5">12SD80</strain>
    </source>
</reference>
<evidence type="ECO:0000256" key="1">
    <source>
        <dbReference type="SAM" id="MobiDB-lite"/>
    </source>
</evidence>
<evidence type="ECO:0000313" key="6">
    <source>
        <dbReference type="Proteomes" id="UP000235392"/>
    </source>
</evidence>
<feature type="compositionally biased region" description="Basic and acidic residues" evidence="1">
    <location>
        <begin position="1"/>
        <end position="10"/>
    </location>
</feature>
<dbReference type="Pfam" id="PF14372">
    <property type="entry name" value="hAT-like_RNase-H"/>
    <property type="match status" value="1"/>
</dbReference>